<evidence type="ECO:0000259" key="13">
    <source>
        <dbReference type="Pfam" id="PF03958"/>
    </source>
</evidence>
<evidence type="ECO:0000259" key="12">
    <source>
        <dbReference type="Pfam" id="PF00263"/>
    </source>
</evidence>
<feature type="domain" description="Type II/III secretion system secretin-like" evidence="12">
    <location>
        <begin position="535"/>
        <end position="699"/>
    </location>
</feature>
<dbReference type="STRING" id="1579979.WM2015_492"/>
<dbReference type="Proteomes" id="UP000066624">
    <property type="component" value="Chromosome"/>
</dbReference>
<dbReference type="AlphaFoldDB" id="A0A0K0XT31"/>
<dbReference type="GO" id="GO:0015628">
    <property type="term" value="P:protein secretion by the type II secretion system"/>
    <property type="evidence" value="ECO:0007669"/>
    <property type="project" value="InterPro"/>
</dbReference>
<evidence type="ECO:0000256" key="3">
    <source>
        <dbReference type="ARBA" id="ARBA00022448"/>
    </source>
</evidence>
<dbReference type="EMBL" id="CP012154">
    <property type="protein sequence ID" value="AKS40874.1"/>
    <property type="molecule type" value="Genomic_DNA"/>
</dbReference>
<feature type="region of interest" description="Disordered" evidence="11">
    <location>
        <begin position="365"/>
        <end position="419"/>
    </location>
</feature>
<dbReference type="InterPro" id="IPR005644">
    <property type="entry name" value="NolW-like"/>
</dbReference>
<dbReference type="PRINTS" id="PR00811">
    <property type="entry name" value="BCTERIALGSPD"/>
</dbReference>
<feature type="domain" description="NolW-like" evidence="13">
    <location>
        <begin position="268"/>
        <end position="334"/>
    </location>
</feature>
<dbReference type="InterPro" id="IPR013356">
    <property type="entry name" value="T2SS_GspD"/>
</dbReference>
<feature type="region of interest" description="Disordered" evidence="11">
    <location>
        <begin position="44"/>
        <end position="79"/>
    </location>
</feature>
<dbReference type="Pfam" id="PF03958">
    <property type="entry name" value="Secretin_N"/>
    <property type="match status" value="2"/>
</dbReference>
<sequence length="725" mass="78316">MMSVASPAASARLRQVVFTLLLSAFLAACGGVQERPDDRDFAASAVEPESRENDNGEIDIGGGDADDEENVFDESETYPGTGVFINDAAVGERAAPPGEDGEITLNFEGQGIQEVVHAILGQLFQENYVISPGISGEVTFATAKPITRDQIMPVLEMLLRWNGATLIWREGQYHVIPIAEAVRGNLVPRFDSANAAIGYEVLAVPLDYISPVKMSEILEPYAREDGVFNADNARGLLFLAGTRYELQNYLQIIETFDVDWLAGMSVGMFSLERIEVDELLPELEAVFGEEGETPLAGMFRFMPLERLNAIMVITPNEHYLDEAEKWIRRLDRSGAEAGSRLYVYRVKNLEADVLAGYLGDIFGTSGGSRPSRENRGSLAPGMEPASVSSVSDFQRSQSSGGSDSSSRSQSRATAGGMQLGEDGNVRVTAVIETNSLLIQASPSEYDAILSAINRLDEEPLQVLVEAQVLIVDLSDALTYGVSWFLANRNADLETTLPEGIPASRAENTIEMGTNFLGTITRRGVGRTFVSATIDALESVSNVRTISAPSLLVRNNASATINVGRQLPVQSTRFVGGVTGEGASSLGSVQYLNTGVILEVTPRVNPGGLVYLEISQEVSSPGDPGVGDNPTINTRNISTEIAIQSGQTIMLGGLIQEDETQNRNGVPGLQRIPLLGNLFRSTNTSIQRTETLVLITPTVVSTTDRLREVSDQMTRQFRALEPLRAQ</sequence>
<evidence type="ECO:0000256" key="6">
    <source>
        <dbReference type="ARBA" id="ARBA00022729"/>
    </source>
</evidence>
<dbReference type="Pfam" id="PF21305">
    <property type="entry name" value="type_II_gspD_N0"/>
    <property type="match status" value="1"/>
</dbReference>
<dbReference type="NCBIfam" id="TIGR02517">
    <property type="entry name" value="type_II_gspD"/>
    <property type="match status" value="1"/>
</dbReference>
<gene>
    <name evidence="15" type="ORF">WM2015_492</name>
</gene>
<keyword evidence="7" id="KW-0653">Protein transport</keyword>
<dbReference type="InterPro" id="IPR001775">
    <property type="entry name" value="GspD/PilQ"/>
</dbReference>
<organism evidence="15 16">
    <name type="scientific">Wenzhouxiangella marina</name>
    <dbReference type="NCBI Taxonomy" id="1579979"/>
    <lineage>
        <taxon>Bacteria</taxon>
        <taxon>Pseudomonadati</taxon>
        <taxon>Pseudomonadota</taxon>
        <taxon>Gammaproteobacteria</taxon>
        <taxon>Chromatiales</taxon>
        <taxon>Wenzhouxiangellaceae</taxon>
        <taxon>Wenzhouxiangella</taxon>
    </lineage>
</organism>
<evidence type="ECO:0000313" key="15">
    <source>
        <dbReference type="EMBL" id="AKS40874.1"/>
    </source>
</evidence>
<comment type="subcellular location">
    <subcellularLocation>
        <location evidence="1 10">Cell outer membrane</location>
    </subcellularLocation>
</comment>
<dbReference type="PANTHER" id="PTHR30332">
    <property type="entry name" value="PROBABLE GENERAL SECRETION PATHWAY PROTEIN D"/>
    <property type="match status" value="1"/>
</dbReference>
<evidence type="ECO:0000256" key="1">
    <source>
        <dbReference type="ARBA" id="ARBA00004442"/>
    </source>
</evidence>
<evidence type="ECO:0000256" key="2">
    <source>
        <dbReference type="ARBA" id="ARBA00006980"/>
    </source>
</evidence>
<dbReference type="RefSeq" id="WP_082169369.1">
    <property type="nucleotide sequence ID" value="NZ_CP012154.1"/>
</dbReference>
<evidence type="ECO:0000256" key="9">
    <source>
        <dbReference type="ARBA" id="ARBA00023237"/>
    </source>
</evidence>
<accession>A0A0K0XT31</accession>
<dbReference type="PANTHER" id="PTHR30332:SF25">
    <property type="entry name" value="SECRETIN XPSD"/>
    <property type="match status" value="1"/>
</dbReference>
<feature type="domain" description="NolW-like" evidence="13">
    <location>
        <begin position="343"/>
        <end position="461"/>
    </location>
</feature>
<keyword evidence="16" id="KW-1185">Reference proteome</keyword>
<reference evidence="15 16" key="1">
    <citation type="submission" date="2015-07" db="EMBL/GenBank/DDBJ databases">
        <authorList>
            <person name="Noorani M."/>
        </authorList>
    </citation>
    <scope>NUCLEOTIDE SEQUENCE [LARGE SCALE GENOMIC DNA]</scope>
    <source>
        <strain evidence="15 16">KCTC 42284</strain>
    </source>
</reference>
<evidence type="ECO:0000313" key="16">
    <source>
        <dbReference type="Proteomes" id="UP000066624"/>
    </source>
</evidence>
<comment type="similarity">
    <text evidence="2">Belongs to the bacterial secretin family. GSP D subfamily.</text>
</comment>
<evidence type="ECO:0000256" key="8">
    <source>
        <dbReference type="ARBA" id="ARBA00023136"/>
    </source>
</evidence>
<feature type="compositionally biased region" description="Low complexity" evidence="11">
    <location>
        <begin position="386"/>
        <end position="411"/>
    </location>
</feature>
<evidence type="ECO:0000256" key="11">
    <source>
        <dbReference type="SAM" id="MobiDB-lite"/>
    </source>
</evidence>
<name>A0A0K0XT31_9GAMM</name>
<proteinExistence type="inferred from homology"/>
<keyword evidence="4" id="KW-1134">Transmembrane beta strand</keyword>
<keyword evidence="5" id="KW-0812">Transmembrane</keyword>
<dbReference type="Pfam" id="PF00263">
    <property type="entry name" value="Secretin"/>
    <property type="match status" value="1"/>
</dbReference>
<dbReference type="InterPro" id="IPR050810">
    <property type="entry name" value="Bact_Secretion_Sys_Channel"/>
</dbReference>
<evidence type="ECO:0000256" key="5">
    <source>
        <dbReference type="ARBA" id="ARBA00022692"/>
    </source>
</evidence>
<dbReference type="InterPro" id="IPR004846">
    <property type="entry name" value="T2SS/T3SS_dom"/>
</dbReference>
<dbReference type="InterPro" id="IPR038591">
    <property type="entry name" value="NolW-like_sf"/>
</dbReference>
<keyword evidence="9" id="KW-0998">Cell outer membrane</keyword>
<dbReference type="KEGG" id="wma:WM2015_492"/>
<dbReference type="OrthoDB" id="9775455at2"/>
<dbReference type="GO" id="GO:0009279">
    <property type="term" value="C:cell outer membrane"/>
    <property type="evidence" value="ECO:0007669"/>
    <property type="project" value="UniProtKB-SubCell"/>
</dbReference>
<evidence type="ECO:0000259" key="14">
    <source>
        <dbReference type="Pfam" id="PF21305"/>
    </source>
</evidence>
<keyword evidence="6" id="KW-0732">Signal</keyword>
<dbReference type="GO" id="GO:0015627">
    <property type="term" value="C:type II protein secretion system complex"/>
    <property type="evidence" value="ECO:0007669"/>
    <property type="project" value="InterPro"/>
</dbReference>
<evidence type="ECO:0000256" key="10">
    <source>
        <dbReference type="RuleBase" id="RU004004"/>
    </source>
</evidence>
<protein>
    <submittedName>
        <fullName evidence="15">General secretion pathway protein GspD</fullName>
    </submittedName>
</protein>
<keyword evidence="8" id="KW-0472">Membrane</keyword>
<evidence type="ECO:0000256" key="4">
    <source>
        <dbReference type="ARBA" id="ARBA00022452"/>
    </source>
</evidence>
<dbReference type="InterPro" id="IPR049371">
    <property type="entry name" value="GspD-like_N0"/>
</dbReference>
<feature type="compositionally biased region" description="Acidic residues" evidence="11">
    <location>
        <begin position="64"/>
        <end position="76"/>
    </location>
</feature>
<dbReference type="PRINTS" id="PR01032">
    <property type="entry name" value="PHAGEIV"/>
</dbReference>
<feature type="domain" description="GspD-like N0" evidence="14">
    <location>
        <begin position="105"/>
        <end position="171"/>
    </location>
</feature>
<evidence type="ECO:0000256" key="7">
    <source>
        <dbReference type="ARBA" id="ARBA00022927"/>
    </source>
</evidence>
<keyword evidence="3 10" id="KW-0813">Transport</keyword>
<dbReference type="Gene3D" id="3.30.1370.120">
    <property type="match status" value="3"/>
</dbReference>